<organism evidence="1 2">
    <name type="scientific">Gymnopilus junonius</name>
    <name type="common">Spectacular rustgill mushroom</name>
    <name type="synonym">Gymnopilus spectabilis subsp. junonius</name>
    <dbReference type="NCBI Taxonomy" id="109634"/>
    <lineage>
        <taxon>Eukaryota</taxon>
        <taxon>Fungi</taxon>
        <taxon>Dikarya</taxon>
        <taxon>Basidiomycota</taxon>
        <taxon>Agaricomycotina</taxon>
        <taxon>Agaricomycetes</taxon>
        <taxon>Agaricomycetidae</taxon>
        <taxon>Agaricales</taxon>
        <taxon>Agaricineae</taxon>
        <taxon>Hymenogastraceae</taxon>
        <taxon>Gymnopilus</taxon>
    </lineage>
</organism>
<name>A0A9P5TTS4_GYMJU</name>
<keyword evidence="2" id="KW-1185">Reference proteome</keyword>
<dbReference type="EMBL" id="JADNYJ010000004">
    <property type="protein sequence ID" value="KAF8911445.1"/>
    <property type="molecule type" value="Genomic_DNA"/>
</dbReference>
<dbReference type="OrthoDB" id="3341102at2759"/>
<accession>A0A9P5TTS4</accession>
<protein>
    <submittedName>
        <fullName evidence="1">Uncharacterized protein</fullName>
    </submittedName>
</protein>
<sequence>EAKKRTNKERKEHQRMMERECQCKHRAKVCAEKVDSSNDNGKDTKKMLMDGGAATAIASGTSLPDLEAVSRTGHDKWKKLQNGKVGGAVQQRASCTNWFHPLLWIHIDKAMRLHDWSTAATEKALKCDHPGLFKKINKGTISKWKE</sequence>
<comment type="caution">
    <text evidence="1">The sequence shown here is derived from an EMBL/GenBank/DDBJ whole genome shotgun (WGS) entry which is preliminary data.</text>
</comment>
<reference evidence="1" key="1">
    <citation type="submission" date="2020-11" db="EMBL/GenBank/DDBJ databases">
        <authorList>
            <consortium name="DOE Joint Genome Institute"/>
            <person name="Ahrendt S."/>
            <person name="Riley R."/>
            <person name="Andreopoulos W."/>
            <person name="LaButti K."/>
            <person name="Pangilinan J."/>
            <person name="Ruiz-duenas F.J."/>
            <person name="Barrasa J.M."/>
            <person name="Sanchez-Garcia M."/>
            <person name="Camarero S."/>
            <person name="Miyauchi S."/>
            <person name="Serrano A."/>
            <person name="Linde D."/>
            <person name="Babiker R."/>
            <person name="Drula E."/>
            <person name="Ayuso-Fernandez I."/>
            <person name="Pacheco R."/>
            <person name="Padilla G."/>
            <person name="Ferreira P."/>
            <person name="Barriuso J."/>
            <person name="Kellner H."/>
            <person name="Castanera R."/>
            <person name="Alfaro M."/>
            <person name="Ramirez L."/>
            <person name="Pisabarro A.G."/>
            <person name="Kuo A."/>
            <person name="Tritt A."/>
            <person name="Lipzen A."/>
            <person name="He G."/>
            <person name="Yan M."/>
            <person name="Ng V."/>
            <person name="Cullen D."/>
            <person name="Martin F."/>
            <person name="Rosso M.-N."/>
            <person name="Henrissat B."/>
            <person name="Hibbett D."/>
            <person name="Martinez A.T."/>
            <person name="Grigoriev I.V."/>
        </authorList>
    </citation>
    <scope>NUCLEOTIDE SEQUENCE</scope>
    <source>
        <strain evidence="1">AH 44721</strain>
    </source>
</reference>
<dbReference type="AlphaFoldDB" id="A0A9P5TTS4"/>
<dbReference type="Proteomes" id="UP000724874">
    <property type="component" value="Unassembled WGS sequence"/>
</dbReference>
<feature type="non-terminal residue" evidence="1">
    <location>
        <position position="146"/>
    </location>
</feature>
<proteinExistence type="predicted"/>
<feature type="non-terminal residue" evidence="1">
    <location>
        <position position="1"/>
    </location>
</feature>
<gene>
    <name evidence="1" type="ORF">CPB84DRAFT_1646961</name>
</gene>
<evidence type="ECO:0000313" key="1">
    <source>
        <dbReference type="EMBL" id="KAF8911445.1"/>
    </source>
</evidence>
<evidence type="ECO:0000313" key="2">
    <source>
        <dbReference type="Proteomes" id="UP000724874"/>
    </source>
</evidence>